<dbReference type="InterPro" id="IPR011990">
    <property type="entry name" value="TPR-like_helical_dom_sf"/>
</dbReference>
<feature type="region of interest" description="Disordered" evidence="1">
    <location>
        <begin position="143"/>
        <end position="179"/>
    </location>
</feature>
<protein>
    <recommendedName>
        <fullName evidence="4">Tetratricopeptide repeat protein</fullName>
    </recommendedName>
</protein>
<reference evidence="2 3" key="1">
    <citation type="submission" date="2015-03" db="EMBL/GenBank/DDBJ databases">
        <title>Genome assembly of Sandaracinus amylolyticus DSM 53668.</title>
        <authorList>
            <person name="Sharma G."/>
            <person name="Subramanian S."/>
        </authorList>
    </citation>
    <scope>NUCLEOTIDE SEQUENCE [LARGE SCALE GENOMIC DNA]</scope>
    <source>
        <strain evidence="2 3">DSM 53668</strain>
    </source>
</reference>
<gene>
    <name evidence="2" type="ORF">DB32_002674</name>
</gene>
<dbReference type="STRING" id="927083.DB32_002674"/>
<dbReference type="Proteomes" id="UP000034883">
    <property type="component" value="Chromosome"/>
</dbReference>
<keyword evidence="3" id="KW-1185">Reference proteome</keyword>
<accession>A0A0F6W242</accession>
<sequence length="252" mass="27071">MITAVLADASSADAQRRRRPSGRARDAQTQAQEQQREGVDPRLDEEARQLFLAGQTAYDAGRYEAALDYFTRAHALSGRPGLLFNIASASERLRRDDEALRAYEDYLRAMPDAPNREFAQQRIAFLREQIAADARLREAAQRAQGSDVRIDAREEDDAAAPSGAPRVRAAEPRPVGEPTIAPGALAIEEQRDDRDGGDITDEWWFWTLVGVAVVGTGVGVGAAIAAATDGGSGPPVEGDFGPGGVIVALEAF</sequence>
<dbReference type="KEGG" id="samy:DB32_002674"/>
<dbReference type="AlphaFoldDB" id="A0A0F6W242"/>
<evidence type="ECO:0000313" key="3">
    <source>
        <dbReference type="Proteomes" id="UP000034883"/>
    </source>
</evidence>
<evidence type="ECO:0008006" key="4">
    <source>
        <dbReference type="Google" id="ProtNLM"/>
    </source>
</evidence>
<evidence type="ECO:0000256" key="1">
    <source>
        <dbReference type="SAM" id="MobiDB-lite"/>
    </source>
</evidence>
<dbReference type="SUPFAM" id="SSF48452">
    <property type="entry name" value="TPR-like"/>
    <property type="match status" value="1"/>
</dbReference>
<organism evidence="2 3">
    <name type="scientific">Sandaracinus amylolyticus</name>
    <dbReference type="NCBI Taxonomy" id="927083"/>
    <lineage>
        <taxon>Bacteria</taxon>
        <taxon>Pseudomonadati</taxon>
        <taxon>Myxococcota</taxon>
        <taxon>Polyangia</taxon>
        <taxon>Polyangiales</taxon>
        <taxon>Sandaracinaceae</taxon>
        <taxon>Sandaracinus</taxon>
    </lineage>
</organism>
<feature type="region of interest" description="Disordered" evidence="1">
    <location>
        <begin position="1"/>
        <end position="42"/>
    </location>
</feature>
<proteinExistence type="predicted"/>
<dbReference type="EMBL" id="CP011125">
    <property type="protein sequence ID" value="AKF05525.1"/>
    <property type="molecule type" value="Genomic_DNA"/>
</dbReference>
<dbReference type="Gene3D" id="1.25.40.10">
    <property type="entry name" value="Tetratricopeptide repeat domain"/>
    <property type="match status" value="1"/>
</dbReference>
<name>A0A0F6W242_9BACT</name>
<evidence type="ECO:0000313" key="2">
    <source>
        <dbReference type="EMBL" id="AKF05525.1"/>
    </source>
</evidence>